<dbReference type="InterPro" id="IPR013517">
    <property type="entry name" value="FG-GAP"/>
</dbReference>
<protein>
    <recommendedName>
        <fullName evidence="4">VCBS repeat-containing protein</fullName>
    </recommendedName>
</protein>
<gene>
    <name evidence="2" type="ORF">COY66_05930</name>
</gene>
<dbReference type="Proteomes" id="UP000230779">
    <property type="component" value="Unassembled WGS sequence"/>
</dbReference>
<evidence type="ECO:0000313" key="2">
    <source>
        <dbReference type="EMBL" id="PIY95771.1"/>
    </source>
</evidence>
<proteinExistence type="predicted"/>
<dbReference type="PANTHER" id="PTHR44103:SF1">
    <property type="entry name" value="PROPROTEIN CONVERTASE P"/>
    <property type="match status" value="1"/>
</dbReference>
<dbReference type="AlphaFoldDB" id="A0A2M7RH06"/>
<dbReference type="InterPro" id="IPR028994">
    <property type="entry name" value="Integrin_alpha_N"/>
</dbReference>
<evidence type="ECO:0000256" key="1">
    <source>
        <dbReference type="ARBA" id="ARBA00022729"/>
    </source>
</evidence>
<name>A0A2M7RH06_9BACT</name>
<dbReference type="Pfam" id="PF13517">
    <property type="entry name" value="FG-GAP_3"/>
    <property type="match status" value="2"/>
</dbReference>
<reference evidence="2 3" key="1">
    <citation type="submission" date="2017-09" db="EMBL/GenBank/DDBJ databases">
        <title>Depth-based differentiation of microbial function through sediment-hosted aquifers and enrichment of novel symbionts in the deep terrestrial subsurface.</title>
        <authorList>
            <person name="Probst A.J."/>
            <person name="Ladd B."/>
            <person name="Jarett J.K."/>
            <person name="Geller-Mcgrath D.E."/>
            <person name="Sieber C.M."/>
            <person name="Emerson J.B."/>
            <person name="Anantharaman K."/>
            <person name="Thomas B.C."/>
            <person name="Malmstrom R."/>
            <person name="Stieglmeier M."/>
            <person name="Klingl A."/>
            <person name="Woyke T."/>
            <person name="Ryan C.M."/>
            <person name="Banfield J.F."/>
        </authorList>
    </citation>
    <scope>NUCLEOTIDE SEQUENCE [LARGE SCALE GENOMIC DNA]</scope>
    <source>
        <strain evidence="2">CG_4_10_14_0_8_um_filter_42_10</strain>
    </source>
</reference>
<dbReference type="EMBL" id="PFMD01000068">
    <property type="protein sequence ID" value="PIY95771.1"/>
    <property type="molecule type" value="Genomic_DNA"/>
</dbReference>
<dbReference type="SUPFAM" id="SSF69318">
    <property type="entry name" value="Integrin alpha N-terminal domain"/>
    <property type="match status" value="1"/>
</dbReference>
<organism evidence="2 3">
    <name type="scientific">Candidatus Kerfeldbacteria bacterium CG_4_10_14_0_8_um_filter_42_10</name>
    <dbReference type="NCBI Taxonomy" id="2014248"/>
    <lineage>
        <taxon>Bacteria</taxon>
        <taxon>Candidatus Kerfeldiibacteriota</taxon>
    </lineage>
</organism>
<accession>A0A2M7RH06</accession>
<dbReference type="PANTHER" id="PTHR44103">
    <property type="entry name" value="PROPROTEIN CONVERTASE P"/>
    <property type="match status" value="1"/>
</dbReference>
<keyword evidence="1" id="KW-0732">Signal</keyword>
<dbReference type="Gene3D" id="2.130.10.130">
    <property type="entry name" value="Integrin alpha, N-terminal"/>
    <property type="match status" value="2"/>
</dbReference>
<comment type="caution">
    <text evidence="2">The sequence shown here is derived from an EMBL/GenBank/DDBJ whole genome shotgun (WGS) entry which is preliminary data.</text>
</comment>
<evidence type="ECO:0008006" key="4">
    <source>
        <dbReference type="Google" id="ProtNLM"/>
    </source>
</evidence>
<evidence type="ECO:0000313" key="3">
    <source>
        <dbReference type="Proteomes" id="UP000230779"/>
    </source>
</evidence>
<sequence>MFKTIIKLSIFPMLIGIFYLPISSNALEDADPPALVSFEITPTTVNTADEDQELTVTVDVTDDLTGVCLGDEPDCDTAGIYIWLRPLIGTQSVSGTFTRVSGDSLDGTYVANLTMPKWSKAGIWVVGGLSLTDAIGNRVDYDSDGLNALFPGAEGLTVANTTEETSVLIEGEWIFGSDTTTVTFPEGTTVTKSGGGKFSFYKMVNQDYNIEDLTDDGLDGDPVHTVRIGIPGIGLDFDQNVEVTIKLDFDYSGQRLSIQSLEEGAESWANESTCLVQGTWVGPEEDSDANYSECTFTVNHASYFSAVHSLKNSIVTAPGQGGGPQVRVFNQHGGIPSSSYTNMFGGFFAYDDTFRGGANVSACDVNGDGIDEIIAATGPGQAPWVRVYDRTGDMTIEFKAYADNITGGVYVACGDVDGDGKGEIVTGVPEGFGPHVRVFDGENGGIDVTAGFFAYASNLRTGIRVATGDLDGDGVEEIICGTGNGAGTHVRTFTGTGEMIFTPGFFVGSETERTGIKVSAGDIDGNGKAEIITASGPGKVPPEIKIYNRYGTEMLSFLPYSATFSGGVKVAAGDVDGDGIDEIITGAEVGGGPHVRVFYGDGDLLDDFFAYDENFRGGVDVAAGTFAY</sequence>